<organism evidence="1 2">
    <name type="scientific">Mycolicibacterium conceptionense</name>
    <dbReference type="NCBI Taxonomy" id="451644"/>
    <lineage>
        <taxon>Bacteria</taxon>
        <taxon>Bacillati</taxon>
        <taxon>Actinomycetota</taxon>
        <taxon>Actinomycetes</taxon>
        <taxon>Mycobacteriales</taxon>
        <taxon>Mycobacteriaceae</taxon>
        <taxon>Mycolicibacterium</taxon>
    </lineage>
</organism>
<dbReference type="EMBL" id="LFOD01000025">
    <property type="protein sequence ID" value="KMV15895.1"/>
    <property type="molecule type" value="Genomic_DNA"/>
</dbReference>
<dbReference type="Proteomes" id="UP000037594">
    <property type="component" value="Unassembled WGS sequence"/>
</dbReference>
<dbReference type="PATRIC" id="fig|451644.5.peg.4656"/>
<name>A0A0J8U628_9MYCO</name>
<reference evidence="1 2" key="1">
    <citation type="submission" date="2015-06" db="EMBL/GenBank/DDBJ databases">
        <title>Genome sequence of Mycobacterium conceptionense strain MLE.</title>
        <authorList>
            <person name="Greninger A.L."/>
            <person name="Cunningham G."/>
            <person name="Chiu C.Y."/>
            <person name="Miller S."/>
        </authorList>
    </citation>
    <scope>NUCLEOTIDE SEQUENCE [LARGE SCALE GENOMIC DNA]</scope>
    <source>
        <strain evidence="1 2">MLE</strain>
    </source>
</reference>
<dbReference type="AlphaFoldDB" id="A0A0J8U628"/>
<evidence type="ECO:0000313" key="1">
    <source>
        <dbReference type="EMBL" id="KMV15895.1"/>
    </source>
</evidence>
<accession>A0A0J8U628</accession>
<protein>
    <submittedName>
        <fullName evidence="1">Uncharacterized protein</fullName>
    </submittedName>
</protein>
<sequence length="165" mass="18054">MESAMNQKKLFDSFLEDASDNSVPNVIAPDLQDELPESRLRAGFHAAVDRFGSPYSDRAEAAEVALDAAASVIAGASWAKWLDTPAHQLGKQGYRAEALVLLTAIAEAGTDTAAVRDWYDSLHVVWDAPDYDRSRFIADTLRRIDELREVAAGRPAGTLYSLTEE</sequence>
<evidence type="ECO:0000313" key="2">
    <source>
        <dbReference type="Proteomes" id="UP000037594"/>
    </source>
</evidence>
<proteinExistence type="predicted"/>
<comment type="caution">
    <text evidence="1">The sequence shown here is derived from an EMBL/GenBank/DDBJ whole genome shotgun (WGS) entry which is preliminary data.</text>
</comment>
<gene>
    <name evidence="1" type="ORF">ACT17_22560</name>
</gene>